<dbReference type="Proteomes" id="UP001589814">
    <property type="component" value="Unassembled WGS sequence"/>
</dbReference>
<accession>A0ABV6G535</accession>
<keyword evidence="2" id="KW-1185">Reference proteome</keyword>
<gene>
    <name evidence="1" type="ORF">ACFFHW_12410</name>
</gene>
<protein>
    <submittedName>
        <fullName evidence="1">Uncharacterized protein</fullName>
    </submittedName>
</protein>
<comment type="caution">
    <text evidence="1">The sequence shown here is derived from an EMBL/GenBank/DDBJ whole genome shotgun (WGS) entry which is preliminary data.</text>
</comment>
<sequence>MIDTAYRRYPNLDWRFIDAAAVPAAPTAAVVGRGAHPPLSRPC</sequence>
<evidence type="ECO:0000313" key="1">
    <source>
        <dbReference type="EMBL" id="MFC0268773.1"/>
    </source>
</evidence>
<proteinExistence type="predicted"/>
<dbReference type="RefSeq" id="WP_281169596.1">
    <property type="nucleotide sequence ID" value="NZ_JBHLVX010000050.1"/>
</dbReference>
<evidence type="ECO:0000313" key="2">
    <source>
        <dbReference type="Proteomes" id="UP001589814"/>
    </source>
</evidence>
<name>A0ABV6G535_9GAMM</name>
<dbReference type="EMBL" id="JBHLVX010000050">
    <property type="protein sequence ID" value="MFC0268773.1"/>
    <property type="molecule type" value="Genomic_DNA"/>
</dbReference>
<organism evidence="1 2">
    <name type="scientific">Kushneria aurantia</name>
    <dbReference type="NCBI Taxonomy" id="504092"/>
    <lineage>
        <taxon>Bacteria</taxon>
        <taxon>Pseudomonadati</taxon>
        <taxon>Pseudomonadota</taxon>
        <taxon>Gammaproteobacteria</taxon>
        <taxon>Oceanospirillales</taxon>
        <taxon>Halomonadaceae</taxon>
        <taxon>Kushneria</taxon>
    </lineage>
</organism>
<reference evidence="1 2" key="1">
    <citation type="submission" date="2024-09" db="EMBL/GenBank/DDBJ databases">
        <authorList>
            <person name="Sun Q."/>
            <person name="Mori K."/>
        </authorList>
    </citation>
    <scope>NUCLEOTIDE SEQUENCE [LARGE SCALE GENOMIC DNA]</scope>
    <source>
        <strain evidence="1 2">CCM 7415</strain>
    </source>
</reference>